<organism evidence="1 2">
    <name type="scientific">Pseudoalteromonas aliena</name>
    <dbReference type="NCBI Taxonomy" id="247523"/>
    <lineage>
        <taxon>Bacteria</taxon>
        <taxon>Pseudomonadati</taxon>
        <taxon>Pseudomonadota</taxon>
        <taxon>Gammaproteobacteria</taxon>
        <taxon>Alteromonadales</taxon>
        <taxon>Pseudoalteromonadaceae</taxon>
        <taxon>Pseudoalteromonas</taxon>
    </lineage>
</organism>
<evidence type="ECO:0000313" key="1">
    <source>
        <dbReference type="EMBL" id="AQQ01456.1"/>
    </source>
</evidence>
<name>A0A1Q2H270_9GAMM</name>
<dbReference type="STRING" id="247523.B0W48_17760"/>
<evidence type="ECO:0000313" key="2">
    <source>
        <dbReference type="Proteomes" id="UP000188243"/>
    </source>
</evidence>
<proteinExistence type="predicted"/>
<reference evidence="1 2" key="1">
    <citation type="submission" date="2017-02" db="EMBL/GenBank/DDBJ databases">
        <title>Complete genome sequence of the cold-active Pseudoalteromonas aliena strain EH1 isolated from Arctic seawater.</title>
        <authorList>
            <person name="Kim E."/>
            <person name="Heo E."/>
            <person name="Kim H."/>
            <person name="Kim D."/>
        </authorList>
    </citation>
    <scope>NUCLEOTIDE SEQUENCE [LARGE SCALE GENOMIC DNA]</scope>
    <source>
        <strain evidence="1 2">EH1</strain>
    </source>
</reference>
<gene>
    <name evidence="1" type="ORF">B0W48_17760</name>
</gene>
<sequence>MNYLIVSDIFGLSTALVQLSKEVSANVSIVDPYNSKVQAIESEQDNYNNFIEQCGHDKYTAKLHKCFNELKVPTTCIAFSAGASAAWRAQLLTGNTHLKKLIGFYPSQIRNYLALGANVRCEFIFPKREAHFNVDEIISKLSAKASVECNKVDYLHGFMNRHSPNFDELGYSDFCSYLKSSATTD</sequence>
<dbReference type="Proteomes" id="UP000188243">
    <property type="component" value="Chromosome"/>
</dbReference>
<dbReference type="AlphaFoldDB" id="A0A1Q2H270"/>
<evidence type="ECO:0008006" key="3">
    <source>
        <dbReference type="Google" id="ProtNLM"/>
    </source>
</evidence>
<dbReference type="RefSeq" id="WP_077538094.1">
    <property type="nucleotide sequence ID" value="NZ_CP019628.1"/>
</dbReference>
<dbReference type="KEGG" id="paln:B0W48_17760"/>
<accession>A0A1Q2H270</accession>
<protein>
    <recommendedName>
        <fullName evidence="3">Dienelactone hydrolase domain-containing protein</fullName>
    </recommendedName>
</protein>
<dbReference type="EMBL" id="CP019628">
    <property type="protein sequence ID" value="AQQ01456.1"/>
    <property type="molecule type" value="Genomic_DNA"/>
</dbReference>